<reference evidence="1 2" key="1">
    <citation type="submission" date="2018-07" db="EMBL/GenBank/DDBJ databases">
        <title>Lottiidibacillus patelloidae gen. nov., sp. nov., isolated from the intestinal tract of a marine limpet and the reclassification of B. taeanensis BH030017T, B. algicola KMM 3737T and B. hwajinpoensis SW-72T as genus Lottiidibacillus.</title>
        <authorList>
            <person name="Liu R."/>
            <person name="Huang Z."/>
        </authorList>
    </citation>
    <scope>NUCLEOTIDE SEQUENCE [LARGE SCALE GENOMIC DNA]</scope>
    <source>
        <strain evidence="1 2">BH030017</strain>
    </source>
</reference>
<comment type="caution">
    <text evidence="1">The sequence shown here is derived from an EMBL/GenBank/DDBJ whole genome shotgun (WGS) entry which is preliminary data.</text>
</comment>
<dbReference type="EMBL" id="QOCW01000009">
    <property type="protein sequence ID" value="RBW69640.1"/>
    <property type="molecule type" value="Genomic_DNA"/>
</dbReference>
<proteinExistence type="predicted"/>
<dbReference type="OrthoDB" id="1675670at2"/>
<dbReference type="Gene3D" id="1.20.1260.10">
    <property type="match status" value="1"/>
</dbReference>
<dbReference type="InterPro" id="IPR012347">
    <property type="entry name" value="Ferritin-like"/>
</dbReference>
<evidence type="ECO:0000313" key="2">
    <source>
        <dbReference type="Proteomes" id="UP000253314"/>
    </source>
</evidence>
<organism evidence="1 2">
    <name type="scientific">Bacillus taeanensis</name>
    <dbReference type="NCBI Taxonomy" id="273032"/>
    <lineage>
        <taxon>Bacteria</taxon>
        <taxon>Bacillati</taxon>
        <taxon>Bacillota</taxon>
        <taxon>Bacilli</taxon>
        <taxon>Bacillales</taxon>
        <taxon>Bacillaceae</taxon>
        <taxon>Bacillus</taxon>
    </lineage>
</organism>
<dbReference type="InterPro" id="IPR021617">
    <property type="entry name" value="DUF3231"/>
</dbReference>
<dbReference type="Proteomes" id="UP000253314">
    <property type="component" value="Unassembled WGS sequence"/>
</dbReference>
<protein>
    <recommendedName>
        <fullName evidence="3">DUF3231 domain-containing protein</fullName>
    </recommendedName>
</protein>
<dbReference type="RefSeq" id="WP_113806026.1">
    <property type="nucleotide sequence ID" value="NZ_QOCW01000009.1"/>
</dbReference>
<gene>
    <name evidence="1" type="ORF">DS031_10465</name>
</gene>
<dbReference type="Pfam" id="PF11553">
    <property type="entry name" value="DUF3231"/>
    <property type="match status" value="1"/>
</dbReference>
<accession>A0A366XTE0</accession>
<evidence type="ECO:0008006" key="3">
    <source>
        <dbReference type="Google" id="ProtNLM"/>
    </source>
</evidence>
<sequence length="118" mass="13710">MCNKNDEKNTISSSELGTLWLTYQEKTLILRVLEYFIAKADDQHAMNIMGGCWQELDHYVMQMEKIFESEGAAIPKGFTKKDVHLEAPKLYDNGFDIMFLRILKEVSCTSYKFNCLKL</sequence>
<evidence type="ECO:0000313" key="1">
    <source>
        <dbReference type="EMBL" id="RBW69640.1"/>
    </source>
</evidence>
<name>A0A366XTE0_9BACI</name>
<dbReference type="AlphaFoldDB" id="A0A366XTE0"/>
<keyword evidence="2" id="KW-1185">Reference proteome</keyword>